<keyword evidence="2" id="KW-0812">Transmembrane</keyword>
<dbReference type="AlphaFoldDB" id="A0AAE0GWU2"/>
<feature type="region of interest" description="Disordered" evidence="1">
    <location>
        <begin position="423"/>
        <end position="478"/>
    </location>
</feature>
<dbReference type="EMBL" id="LGRX02001639">
    <property type="protein sequence ID" value="KAK3285779.1"/>
    <property type="molecule type" value="Genomic_DNA"/>
</dbReference>
<feature type="compositionally biased region" description="Pro residues" evidence="1">
    <location>
        <begin position="312"/>
        <end position="370"/>
    </location>
</feature>
<keyword evidence="2" id="KW-0472">Membrane</keyword>
<gene>
    <name evidence="3" type="ORF">CYMTET_6628</name>
</gene>
<feature type="compositionally biased region" description="Basic and acidic residues" evidence="1">
    <location>
        <begin position="135"/>
        <end position="145"/>
    </location>
</feature>
<keyword evidence="2" id="KW-1133">Transmembrane helix</keyword>
<feature type="compositionally biased region" description="Pro residues" evidence="1">
    <location>
        <begin position="429"/>
        <end position="468"/>
    </location>
</feature>
<evidence type="ECO:0000256" key="2">
    <source>
        <dbReference type="SAM" id="Phobius"/>
    </source>
</evidence>
<feature type="transmembrane region" description="Helical" evidence="2">
    <location>
        <begin position="260"/>
        <end position="280"/>
    </location>
</feature>
<sequence length="543" mass="60402">MTKPDRRHSSGTSPSKSKRQLEKEDPSKLPSPNRQGSLRVEAVSSSQQTSLKAPASLNSSGRHLSHQHLQHNQKDPEMKPPMRNSFVQDDSQLCSSEPGISVKIAPEPLRADKSSPPGGEDLLKVSNRGPSPRFMSEDHFTSNRRDEVSRFNPNQEMEKTGCFGRYMAASPKSTRPSAYMNPGEVEDWAKQINKEEAAAIKLQKLTGNFVSNEAESNSTLIASKPTPPPKEVPGLLSGAEWIKLRDELARKRRRRRTLQIAGGLLTLLCLVTIFLIMLFVNELNFINFGPTSDDEDHDAKIKSEFVSEVIHSPPPATLPPLPPISPDPPPPPVPSPPPCPPMPPIRPSPPPSAPWPPPAEPPIRPPPAPQMPTCIQKDWSLVFPIPFQRWPDGYTYADQLGARGRRNRHHHRGLLQTDEIANATNFSSSPPPGPSPPPPSPSPPPFPPPGPSPPPPSPPPSPPSPPTITPRHPRHGHLYPQIRPRHRLLHHLEFPYRLTRPWWHLVRRARAHLILHEVHINSGWMGDWFIVEKDVEKLDAVVE</sequence>
<accession>A0AAE0GWU2</accession>
<organism evidence="3 4">
    <name type="scientific">Cymbomonas tetramitiformis</name>
    <dbReference type="NCBI Taxonomy" id="36881"/>
    <lineage>
        <taxon>Eukaryota</taxon>
        <taxon>Viridiplantae</taxon>
        <taxon>Chlorophyta</taxon>
        <taxon>Pyramimonadophyceae</taxon>
        <taxon>Pyramimonadales</taxon>
        <taxon>Pyramimonadaceae</taxon>
        <taxon>Cymbomonas</taxon>
    </lineage>
</organism>
<keyword evidence="4" id="KW-1185">Reference proteome</keyword>
<proteinExistence type="predicted"/>
<protein>
    <submittedName>
        <fullName evidence="3">Uncharacterized protein</fullName>
    </submittedName>
</protein>
<dbReference type="PRINTS" id="PR01218">
    <property type="entry name" value="PSTLEXTENSIN"/>
</dbReference>
<feature type="non-terminal residue" evidence="3">
    <location>
        <position position="543"/>
    </location>
</feature>
<feature type="region of interest" description="Disordered" evidence="1">
    <location>
        <begin position="1"/>
        <end position="145"/>
    </location>
</feature>
<feature type="region of interest" description="Disordered" evidence="1">
    <location>
        <begin position="312"/>
        <end position="373"/>
    </location>
</feature>
<feature type="compositionally biased region" description="Polar residues" evidence="1">
    <location>
        <begin position="85"/>
        <end position="95"/>
    </location>
</feature>
<evidence type="ECO:0000313" key="4">
    <source>
        <dbReference type="Proteomes" id="UP001190700"/>
    </source>
</evidence>
<evidence type="ECO:0000256" key="1">
    <source>
        <dbReference type="SAM" id="MobiDB-lite"/>
    </source>
</evidence>
<name>A0AAE0GWU2_9CHLO</name>
<dbReference type="Proteomes" id="UP001190700">
    <property type="component" value="Unassembled WGS sequence"/>
</dbReference>
<reference evidence="3 4" key="1">
    <citation type="journal article" date="2015" name="Genome Biol. Evol.">
        <title>Comparative Genomics of a Bacterivorous Green Alga Reveals Evolutionary Causalities and Consequences of Phago-Mixotrophic Mode of Nutrition.</title>
        <authorList>
            <person name="Burns J.A."/>
            <person name="Paasch A."/>
            <person name="Narechania A."/>
            <person name="Kim E."/>
        </authorList>
    </citation>
    <scope>NUCLEOTIDE SEQUENCE [LARGE SCALE GENOMIC DNA]</scope>
    <source>
        <strain evidence="3 4">PLY_AMNH</strain>
    </source>
</reference>
<evidence type="ECO:0000313" key="3">
    <source>
        <dbReference type="EMBL" id="KAK3285779.1"/>
    </source>
</evidence>
<comment type="caution">
    <text evidence="3">The sequence shown here is derived from an EMBL/GenBank/DDBJ whole genome shotgun (WGS) entry which is preliminary data.</text>
</comment>
<feature type="compositionally biased region" description="Polar residues" evidence="1">
    <location>
        <begin position="43"/>
        <end position="62"/>
    </location>
</feature>
<dbReference type="InterPro" id="IPR003882">
    <property type="entry name" value="Pistil_extensin"/>
</dbReference>